<proteinExistence type="predicted"/>
<accession>A0A6A5TI37</accession>
<dbReference type="Gene3D" id="3.40.50.1820">
    <property type="entry name" value="alpha/beta hydrolase"/>
    <property type="match status" value="1"/>
</dbReference>
<gene>
    <name evidence="2" type="ORF">CC80DRAFT_552684</name>
</gene>
<feature type="chain" id="PRO_5025402772" evidence="1">
    <location>
        <begin position="20"/>
        <end position="394"/>
    </location>
</feature>
<keyword evidence="3" id="KW-1185">Reference proteome</keyword>
<dbReference type="SUPFAM" id="SSF53474">
    <property type="entry name" value="alpha/beta-Hydrolases"/>
    <property type="match status" value="1"/>
</dbReference>
<keyword evidence="1" id="KW-0732">Signal</keyword>
<evidence type="ECO:0000313" key="2">
    <source>
        <dbReference type="EMBL" id="KAF1952261.1"/>
    </source>
</evidence>
<dbReference type="InterPro" id="IPR029058">
    <property type="entry name" value="AB_hydrolase_fold"/>
</dbReference>
<dbReference type="Pfam" id="PF03403">
    <property type="entry name" value="PAF-AH_p_II"/>
    <property type="match status" value="1"/>
</dbReference>
<protein>
    <submittedName>
        <fullName evidence="2">Uncharacterized protein</fullName>
    </submittedName>
</protein>
<dbReference type="OrthoDB" id="2363873at2759"/>
<reference evidence="2" key="1">
    <citation type="journal article" date="2020" name="Stud. Mycol.">
        <title>101 Dothideomycetes genomes: a test case for predicting lifestyles and emergence of pathogens.</title>
        <authorList>
            <person name="Haridas S."/>
            <person name="Albert R."/>
            <person name="Binder M."/>
            <person name="Bloem J."/>
            <person name="Labutti K."/>
            <person name="Salamov A."/>
            <person name="Andreopoulos B."/>
            <person name="Baker S."/>
            <person name="Barry K."/>
            <person name="Bills G."/>
            <person name="Bluhm B."/>
            <person name="Cannon C."/>
            <person name="Castanera R."/>
            <person name="Culley D."/>
            <person name="Daum C."/>
            <person name="Ezra D."/>
            <person name="Gonzalez J."/>
            <person name="Henrissat B."/>
            <person name="Kuo A."/>
            <person name="Liang C."/>
            <person name="Lipzen A."/>
            <person name="Lutzoni F."/>
            <person name="Magnuson J."/>
            <person name="Mondo S."/>
            <person name="Nolan M."/>
            <person name="Ohm R."/>
            <person name="Pangilinan J."/>
            <person name="Park H.-J."/>
            <person name="Ramirez L."/>
            <person name="Alfaro M."/>
            <person name="Sun H."/>
            <person name="Tritt A."/>
            <person name="Yoshinaga Y."/>
            <person name="Zwiers L.-H."/>
            <person name="Turgeon B."/>
            <person name="Goodwin S."/>
            <person name="Spatafora J."/>
            <person name="Crous P."/>
            <person name="Grigoriev I."/>
        </authorList>
    </citation>
    <scope>NUCLEOTIDE SEQUENCE</scope>
    <source>
        <strain evidence="2">CBS 675.92</strain>
    </source>
</reference>
<dbReference type="EMBL" id="ML977012">
    <property type="protein sequence ID" value="KAF1952261.1"/>
    <property type="molecule type" value="Genomic_DNA"/>
</dbReference>
<evidence type="ECO:0000313" key="3">
    <source>
        <dbReference type="Proteomes" id="UP000800035"/>
    </source>
</evidence>
<sequence length="394" mass="43677">MLVAALAIVAVLFPSLVSGVTIPAPKPEGQKHVVAHEHSYLVQTRRKDQYNPVVDRKLAISLFILVLKEHCLSYCNDAYMLNKTSKVSNLQFFGNGSVGIFESFSFQSCCASSALIETKGMKVVVLEPGAGTSRLLYTLLARQLAALNVAVVTIDHPYDSPIVEFEDHIGAEAGESPALVEDTETETLDAFSIGTEWNETMFTALNTRRADIHFVLDQMREPSFLGKVFPKLQFTGSLNTTIAYMVSHGFGGTVASTMAVYDDRVVWSINLSGTIFPIDKDTYDYTIFFGRVGFTRREDPNWLSSVKHFRGPFTEWTFAKAGLMDYTDLALLESLSGTGVKAKGTGENGVWAFHCTSCFIEAYVRDTLQNDMGQLTKCLRMCPNMSPYQKLNRI</sequence>
<organism evidence="2 3">
    <name type="scientific">Byssothecium circinans</name>
    <dbReference type="NCBI Taxonomy" id="147558"/>
    <lineage>
        <taxon>Eukaryota</taxon>
        <taxon>Fungi</taxon>
        <taxon>Dikarya</taxon>
        <taxon>Ascomycota</taxon>
        <taxon>Pezizomycotina</taxon>
        <taxon>Dothideomycetes</taxon>
        <taxon>Pleosporomycetidae</taxon>
        <taxon>Pleosporales</taxon>
        <taxon>Massarineae</taxon>
        <taxon>Massarinaceae</taxon>
        <taxon>Byssothecium</taxon>
    </lineage>
</organism>
<dbReference type="AlphaFoldDB" id="A0A6A5TI37"/>
<evidence type="ECO:0000256" key="1">
    <source>
        <dbReference type="SAM" id="SignalP"/>
    </source>
</evidence>
<feature type="signal peptide" evidence="1">
    <location>
        <begin position="1"/>
        <end position="19"/>
    </location>
</feature>
<dbReference type="Proteomes" id="UP000800035">
    <property type="component" value="Unassembled WGS sequence"/>
</dbReference>
<name>A0A6A5TI37_9PLEO</name>